<accession>A0A085LQS4</accession>
<dbReference type="AlphaFoldDB" id="A0A085LQS4"/>
<dbReference type="Proteomes" id="UP000030764">
    <property type="component" value="Unassembled WGS sequence"/>
</dbReference>
<proteinExistence type="predicted"/>
<organism evidence="1 2">
    <name type="scientific">Trichuris suis</name>
    <name type="common">pig whipworm</name>
    <dbReference type="NCBI Taxonomy" id="68888"/>
    <lineage>
        <taxon>Eukaryota</taxon>
        <taxon>Metazoa</taxon>
        <taxon>Ecdysozoa</taxon>
        <taxon>Nematoda</taxon>
        <taxon>Enoplea</taxon>
        <taxon>Dorylaimia</taxon>
        <taxon>Trichinellida</taxon>
        <taxon>Trichuridae</taxon>
        <taxon>Trichuris</taxon>
    </lineage>
</organism>
<feature type="non-terminal residue" evidence="1">
    <location>
        <position position="1"/>
    </location>
</feature>
<gene>
    <name evidence="1" type="ORF">M513_11830</name>
</gene>
<feature type="non-terminal residue" evidence="1">
    <location>
        <position position="69"/>
    </location>
</feature>
<evidence type="ECO:0000313" key="1">
    <source>
        <dbReference type="EMBL" id="KFD47320.1"/>
    </source>
</evidence>
<evidence type="ECO:0000313" key="2">
    <source>
        <dbReference type="Proteomes" id="UP000030764"/>
    </source>
</evidence>
<reference evidence="1 2" key="1">
    <citation type="journal article" date="2014" name="Nat. Genet.">
        <title>Genome and transcriptome of the porcine whipworm Trichuris suis.</title>
        <authorList>
            <person name="Jex A.R."/>
            <person name="Nejsum P."/>
            <person name="Schwarz E.M."/>
            <person name="Hu L."/>
            <person name="Young N.D."/>
            <person name="Hall R.S."/>
            <person name="Korhonen P.K."/>
            <person name="Liao S."/>
            <person name="Thamsborg S."/>
            <person name="Xia J."/>
            <person name="Xu P."/>
            <person name="Wang S."/>
            <person name="Scheerlinck J.P."/>
            <person name="Hofmann A."/>
            <person name="Sternberg P.W."/>
            <person name="Wang J."/>
            <person name="Gasser R.B."/>
        </authorList>
    </citation>
    <scope>NUCLEOTIDE SEQUENCE [LARGE SCALE GENOMIC DNA]</scope>
    <source>
        <strain evidence="1">DCEP-RM93M</strain>
    </source>
</reference>
<name>A0A085LQS4_9BILA</name>
<dbReference type="EMBL" id="KL363332">
    <property type="protein sequence ID" value="KFD47320.1"/>
    <property type="molecule type" value="Genomic_DNA"/>
</dbReference>
<keyword evidence="2" id="KW-1185">Reference proteome</keyword>
<sequence>CLQKGRVTVSSTRKQLCRTPETRIWRLCAKRKSSISEWSESGEHSTINFVKRWAREVQRSVSVVQVGNP</sequence>
<protein>
    <submittedName>
        <fullName evidence="1">Uncharacterized protein</fullName>
    </submittedName>
</protein>